<dbReference type="Proteomes" id="UP000217446">
    <property type="component" value="Unassembled WGS sequence"/>
</dbReference>
<protein>
    <submittedName>
        <fullName evidence="2">Uncharacterized protein</fullName>
    </submittedName>
</protein>
<comment type="caution">
    <text evidence="2">The sequence shown here is derived from an EMBL/GenBank/DDBJ whole genome shotgun (WGS) entry which is preliminary data.</text>
</comment>
<proteinExistence type="predicted"/>
<reference evidence="3" key="1">
    <citation type="submission" date="2017-05" db="EMBL/GenBank/DDBJ databases">
        <title>Streptomyces olivochromogenes NBRC 3561 whole genome shotgun sequence.</title>
        <authorList>
            <person name="Dohra H."/>
            <person name="Kodani S."/>
        </authorList>
    </citation>
    <scope>NUCLEOTIDE SEQUENCE [LARGE SCALE GENOMIC DNA]</scope>
    <source>
        <strain evidence="3">NBRC 3561</strain>
    </source>
</reference>
<dbReference type="EMBL" id="BDQI01000012">
    <property type="protein sequence ID" value="GAX53994.1"/>
    <property type="molecule type" value="Genomic_DNA"/>
</dbReference>
<evidence type="ECO:0000313" key="3">
    <source>
        <dbReference type="Proteomes" id="UP000217446"/>
    </source>
</evidence>
<name>A0A250VIS0_STROL</name>
<accession>A0A250VIS0</accession>
<dbReference type="AlphaFoldDB" id="A0A250VIS0"/>
<keyword evidence="3" id="KW-1185">Reference proteome</keyword>
<organism evidence="2 3">
    <name type="scientific">Streptomyces olivochromogenes</name>
    <dbReference type="NCBI Taxonomy" id="1963"/>
    <lineage>
        <taxon>Bacteria</taxon>
        <taxon>Bacillati</taxon>
        <taxon>Actinomycetota</taxon>
        <taxon>Actinomycetes</taxon>
        <taxon>Kitasatosporales</taxon>
        <taxon>Streptomycetaceae</taxon>
        <taxon>Streptomyces</taxon>
    </lineage>
</organism>
<evidence type="ECO:0000313" key="2">
    <source>
        <dbReference type="EMBL" id="GAX53994.1"/>
    </source>
</evidence>
<sequence>MGKGKRKGTGGTARRFSVLNGQHELTIRGFTATAERIELEYHITPPLPERWQDNPDGSLDAVGPPIFFSVEGVDDLGREYLDGGGAFGTDPDGRFTEGSLSLEPGPAPAARSLTLTLMLTCGDTQSTHQLEMPL</sequence>
<evidence type="ECO:0000256" key="1">
    <source>
        <dbReference type="SAM" id="MobiDB-lite"/>
    </source>
</evidence>
<feature type="region of interest" description="Disordered" evidence="1">
    <location>
        <begin position="83"/>
        <end position="106"/>
    </location>
</feature>
<gene>
    <name evidence="2" type="ORF">SO3561_05526</name>
</gene>